<evidence type="ECO:0000313" key="2">
    <source>
        <dbReference type="Proteomes" id="UP001175271"/>
    </source>
</evidence>
<keyword evidence="2" id="KW-1185">Reference proteome</keyword>
<dbReference type="AlphaFoldDB" id="A0AA39ILT5"/>
<evidence type="ECO:0000313" key="1">
    <source>
        <dbReference type="EMBL" id="KAK0426668.1"/>
    </source>
</evidence>
<gene>
    <name evidence="1" type="ORF">QR680_009835</name>
</gene>
<dbReference type="Proteomes" id="UP001175271">
    <property type="component" value="Unassembled WGS sequence"/>
</dbReference>
<organism evidence="1 2">
    <name type="scientific">Steinernema hermaphroditum</name>
    <dbReference type="NCBI Taxonomy" id="289476"/>
    <lineage>
        <taxon>Eukaryota</taxon>
        <taxon>Metazoa</taxon>
        <taxon>Ecdysozoa</taxon>
        <taxon>Nematoda</taxon>
        <taxon>Chromadorea</taxon>
        <taxon>Rhabditida</taxon>
        <taxon>Tylenchina</taxon>
        <taxon>Panagrolaimomorpha</taxon>
        <taxon>Strongyloidoidea</taxon>
        <taxon>Steinernematidae</taxon>
        <taxon>Steinernema</taxon>
    </lineage>
</organism>
<accession>A0AA39ILT5</accession>
<proteinExistence type="predicted"/>
<dbReference type="EMBL" id="JAUCMV010000001">
    <property type="protein sequence ID" value="KAK0426668.1"/>
    <property type="molecule type" value="Genomic_DNA"/>
</dbReference>
<name>A0AA39ILT5_9BILA</name>
<sequence>MDTLPSDIVEHIVDLLPYHTFQKLTSAAAQNDNWMFALNGHEKNRYKLVVDVLLPRDDEEEIRFSVSKFENGSSAPEEYDFKQRHYARLWFLSFDGLRMGLSSPSVALVEKPWVLLLPTHHQPLGIGSALHISNIRKENYAELLAALKGVPRTFDTLELRSIIGLQKTLMCLLTEFAEQGNLQKLTISGCSLWDNMMQPLATMWARKNEGNVHYAVRHSFGFRAVCSLIQRWQSGDGEWSMEREKLFELGIREAAWKDLQKVRKWVEDDNIIRVHHTTAPSSLVIRRRYSSSKIFYMSIVRRK</sequence>
<evidence type="ECO:0008006" key="3">
    <source>
        <dbReference type="Google" id="ProtNLM"/>
    </source>
</evidence>
<protein>
    <recommendedName>
        <fullName evidence="3">F-box domain-containing protein</fullName>
    </recommendedName>
</protein>
<comment type="caution">
    <text evidence="1">The sequence shown here is derived from an EMBL/GenBank/DDBJ whole genome shotgun (WGS) entry which is preliminary data.</text>
</comment>
<reference evidence="1" key="1">
    <citation type="submission" date="2023-06" db="EMBL/GenBank/DDBJ databases">
        <title>Genomic analysis of the entomopathogenic nematode Steinernema hermaphroditum.</title>
        <authorList>
            <person name="Schwarz E.M."/>
            <person name="Heppert J.K."/>
            <person name="Baniya A."/>
            <person name="Schwartz H.T."/>
            <person name="Tan C.-H."/>
            <person name="Antoshechkin I."/>
            <person name="Sternberg P.W."/>
            <person name="Goodrich-Blair H."/>
            <person name="Dillman A.R."/>
        </authorList>
    </citation>
    <scope>NUCLEOTIDE SEQUENCE</scope>
    <source>
        <strain evidence="1">PS9179</strain>
        <tissue evidence="1">Whole animal</tissue>
    </source>
</reference>